<gene>
    <name evidence="3" type="ORF">M0638_19870</name>
</gene>
<dbReference type="RefSeq" id="WP_248668751.1">
    <property type="nucleotide sequence ID" value="NZ_JALPRX010000091.1"/>
</dbReference>
<proteinExistence type="predicted"/>
<dbReference type="InterPro" id="IPR016087">
    <property type="entry name" value="Chalcone_isomerase"/>
</dbReference>
<dbReference type="Gene3D" id="3.50.70.10">
    <property type="match status" value="1"/>
</dbReference>
<comment type="caution">
    <text evidence="3">The sequence shown here is derived from an EMBL/GenBank/DDBJ whole genome shotgun (WGS) entry which is preliminary data.</text>
</comment>
<dbReference type="AlphaFoldDB" id="A0A9X1YBF2"/>
<dbReference type="InterPro" id="IPR036298">
    <property type="entry name" value="Chalcone_isomerase_sf"/>
</dbReference>
<name>A0A9X1YBF2_9PROT</name>
<evidence type="ECO:0000313" key="4">
    <source>
        <dbReference type="Proteomes" id="UP001139516"/>
    </source>
</evidence>
<evidence type="ECO:0000313" key="3">
    <source>
        <dbReference type="EMBL" id="MCK8786637.1"/>
    </source>
</evidence>
<dbReference type="Proteomes" id="UP001139516">
    <property type="component" value="Unassembled WGS sequence"/>
</dbReference>
<evidence type="ECO:0000256" key="1">
    <source>
        <dbReference type="SAM" id="SignalP"/>
    </source>
</evidence>
<feature type="domain" description="Chalcone isomerase" evidence="2">
    <location>
        <begin position="24"/>
        <end position="187"/>
    </location>
</feature>
<accession>A0A9X1YBF2</accession>
<feature type="signal peptide" evidence="1">
    <location>
        <begin position="1"/>
        <end position="23"/>
    </location>
</feature>
<dbReference type="Pfam" id="PF16036">
    <property type="entry name" value="Chalcone_3"/>
    <property type="match status" value="1"/>
</dbReference>
<dbReference type="GO" id="GO:0016872">
    <property type="term" value="F:intramolecular lyase activity"/>
    <property type="evidence" value="ECO:0007669"/>
    <property type="project" value="InterPro"/>
</dbReference>
<evidence type="ECO:0000259" key="2">
    <source>
        <dbReference type="Pfam" id="PF16036"/>
    </source>
</evidence>
<keyword evidence="4" id="KW-1185">Reference proteome</keyword>
<feature type="chain" id="PRO_5040829715" evidence="1">
    <location>
        <begin position="24"/>
        <end position="190"/>
    </location>
</feature>
<organism evidence="3 4">
    <name type="scientific">Roseomonas acroporae</name>
    <dbReference type="NCBI Taxonomy" id="2937791"/>
    <lineage>
        <taxon>Bacteria</taxon>
        <taxon>Pseudomonadati</taxon>
        <taxon>Pseudomonadota</taxon>
        <taxon>Alphaproteobacteria</taxon>
        <taxon>Acetobacterales</taxon>
        <taxon>Roseomonadaceae</taxon>
        <taxon>Roseomonas</taxon>
    </lineage>
</organism>
<dbReference type="EMBL" id="JALPRX010000091">
    <property type="protein sequence ID" value="MCK8786637.1"/>
    <property type="molecule type" value="Genomic_DNA"/>
</dbReference>
<keyword evidence="1" id="KW-0732">Signal</keyword>
<dbReference type="SUPFAM" id="SSF54626">
    <property type="entry name" value="Chalcone isomerase"/>
    <property type="match status" value="1"/>
</dbReference>
<sequence>MRRPLLLGLASAFLGTVPLVARATMFDGMTLPDELPVAGRRLLLNGMATRTYSILRIRIYTVGLYLERRSGDADAIMGSNQVKLFRFFFAHEVEADRARQSWRQGIDRNCPAPCRLPPELVARFLAAVPTVQNGDVGDLLFTGQGVTFGLNGRSLGHTDDADFARVILSTFLGPYPTSPELKPGLLGHGR</sequence>
<dbReference type="InterPro" id="IPR016088">
    <property type="entry name" value="Chalcone_isomerase_3-sand"/>
</dbReference>
<keyword evidence="3" id="KW-0413">Isomerase</keyword>
<reference evidence="3" key="1">
    <citation type="submission" date="2022-04" db="EMBL/GenBank/DDBJ databases">
        <title>Roseomonas acroporae sp. nov., isolated from coral Acropora digitifera.</title>
        <authorList>
            <person name="Sun H."/>
        </authorList>
    </citation>
    <scope>NUCLEOTIDE SEQUENCE</scope>
    <source>
        <strain evidence="3">NAR14</strain>
    </source>
</reference>
<protein>
    <submittedName>
        <fullName evidence="3">Chalcone isomerase family protein</fullName>
    </submittedName>
</protein>